<dbReference type="Gramene" id="TraesROB_scaffold_120876_01G000100.1">
    <property type="protein sequence ID" value="TraesROB_scaffold_120876_01G000100.1"/>
    <property type="gene ID" value="TraesROB_scaffold_120876_01G000100"/>
</dbReference>
<protein>
    <submittedName>
        <fullName evidence="1">Uncharacterized protein</fullName>
    </submittedName>
</protein>
<dbReference type="Proteomes" id="UP000019116">
    <property type="component" value="Chromosome 7A"/>
</dbReference>
<dbReference type="Gramene" id="TraesSYM7A03G03925490.1">
    <property type="protein sequence ID" value="TraesSYM7A03G03925490.1.CDS1"/>
    <property type="gene ID" value="TraesSYM7A03G03925490"/>
</dbReference>
<dbReference type="EnsemblPlants" id="TraesCS7A02G397200.1">
    <property type="protein sequence ID" value="TraesCS7A02G397200.1.cds1"/>
    <property type="gene ID" value="TraesCS7A02G397200"/>
</dbReference>
<dbReference type="Gramene" id="TraesCS7A03G0961700.1">
    <property type="protein sequence ID" value="TraesCS7A03G0961700.1.CDS1"/>
    <property type="gene ID" value="TraesCS7A03G0961700"/>
</dbReference>
<dbReference type="Gramene" id="TraesCAD_scaffold_306122_01G000100.1">
    <property type="protein sequence ID" value="TraesCAD_scaffold_306122_01G000100.1"/>
    <property type="gene ID" value="TraesCAD_scaffold_306122_01G000100"/>
</dbReference>
<dbReference type="SMR" id="A0A3B6RJE0"/>
<sequence length="222" mass="25008">MEGGVISLPVPVSCLANREFQATPTPSPPDESTVLRELNVSVSLAGLDISRAHHGEPDVLGQRRSKCKPMVRTVSKMHMAAKAEKKAALDKAKSEKKSAAAKKASAAGGAASHPWLRFDLYVEGYPIKKQKTVKLDHRNSYIKWLLEWDKKPRRPLPNFPERLRKVTDAIKADRDENERVLADFKRLGYAYVQVDVFNDDDPRANLPDHYYDIIHHDSDEEA</sequence>
<reference evidence="1" key="1">
    <citation type="submission" date="2018-08" db="EMBL/GenBank/DDBJ databases">
        <authorList>
            <person name="Rossello M."/>
        </authorList>
    </citation>
    <scope>NUCLEOTIDE SEQUENCE [LARGE SCALE GENOMIC DNA]</scope>
    <source>
        <strain evidence="1">cv. Chinese Spring</strain>
    </source>
</reference>
<proteinExistence type="predicted"/>
<evidence type="ECO:0000313" key="1">
    <source>
        <dbReference type="EnsemblPlants" id="TraesCS7A02G397200.1.cds1"/>
    </source>
</evidence>
<organism evidence="1">
    <name type="scientific">Triticum aestivum</name>
    <name type="common">Wheat</name>
    <dbReference type="NCBI Taxonomy" id="4565"/>
    <lineage>
        <taxon>Eukaryota</taxon>
        <taxon>Viridiplantae</taxon>
        <taxon>Streptophyta</taxon>
        <taxon>Embryophyta</taxon>
        <taxon>Tracheophyta</taxon>
        <taxon>Spermatophyta</taxon>
        <taxon>Magnoliopsida</taxon>
        <taxon>Liliopsida</taxon>
        <taxon>Poales</taxon>
        <taxon>Poaceae</taxon>
        <taxon>BOP clade</taxon>
        <taxon>Pooideae</taxon>
        <taxon>Triticodae</taxon>
        <taxon>Triticeae</taxon>
        <taxon>Triticinae</taxon>
        <taxon>Triticum</taxon>
    </lineage>
</organism>
<dbReference type="Gramene" id="TraesLAC7A03G03925540.1">
    <property type="protein sequence ID" value="TraesLAC7A03G03925540.1.CDS1"/>
    <property type="gene ID" value="TraesLAC7A03G03925540"/>
</dbReference>
<dbReference type="Gramene" id="TraesNOR7A03G04015200.1">
    <property type="protein sequence ID" value="TraesNOR7A03G04015200.1.CDS1"/>
    <property type="gene ID" value="TraesNOR7A03G04015200"/>
</dbReference>
<dbReference type="Gramene" id="TraesLDM7A03G03975080.1">
    <property type="protein sequence ID" value="TraesLDM7A03G03975080.1.CDS1"/>
    <property type="gene ID" value="TraesLDM7A03G03975080"/>
</dbReference>
<dbReference type="Gramene" id="TraesSTA7A03G03967470.1">
    <property type="protein sequence ID" value="TraesSTA7A03G03967470.1.CDS1"/>
    <property type="gene ID" value="TraesSTA7A03G03967470"/>
</dbReference>
<dbReference type="Gramene" id="TraesCS7A02G397200.1">
    <property type="protein sequence ID" value="TraesCS7A02G397200.1.cds1"/>
    <property type="gene ID" value="TraesCS7A02G397200"/>
</dbReference>
<reference evidence="1" key="2">
    <citation type="submission" date="2018-10" db="UniProtKB">
        <authorList>
            <consortium name="EnsemblPlants"/>
        </authorList>
    </citation>
    <scope>IDENTIFICATION</scope>
</reference>
<name>A0A3B6RJE0_WHEAT</name>
<accession>A0A3B6RJE0</accession>
<dbReference type="Gramene" id="TraesJAG7A03G03953560.1">
    <property type="protein sequence ID" value="TraesJAG7A03G03953560.1.CDS1"/>
    <property type="gene ID" value="TraesJAG7A03G03953560"/>
</dbReference>
<dbReference type="Gramene" id="TraesCLE_scaffold_321543_01G000100.1">
    <property type="protein sequence ID" value="TraesCLE_scaffold_321543_01G000100.1"/>
    <property type="gene ID" value="TraesCLE_scaffold_321543_01G000100"/>
</dbReference>
<dbReference type="AlphaFoldDB" id="A0A3B6RJE0"/>
<keyword evidence="2" id="KW-1185">Reference proteome</keyword>
<evidence type="ECO:0000313" key="2">
    <source>
        <dbReference type="Proteomes" id="UP000019116"/>
    </source>
</evidence>